<evidence type="ECO:0000313" key="2">
    <source>
        <dbReference type="EMBL" id="CZT14937.1"/>
    </source>
</evidence>
<reference evidence="2 3" key="1">
    <citation type="submission" date="2016-03" db="EMBL/GenBank/DDBJ databases">
        <authorList>
            <person name="Ploux O."/>
        </authorList>
    </citation>
    <scope>NUCLEOTIDE SEQUENCE [LARGE SCALE GENOMIC DNA]</scope>
    <source>
        <strain evidence="2 3">URUG2</strain>
    </source>
</reference>
<gene>
    <name evidence="2" type="ORF">RCC_00866</name>
</gene>
<organism evidence="2 3">
    <name type="scientific">Ramularia collo-cygni</name>
    <dbReference type="NCBI Taxonomy" id="112498"/>
    <lineage>
        <taxon>Eukaryota</taxon>
        <taxon>Fungi</taxon>
        <taxon>Dikarya</taxon>
        <taxon>Ascomycota</taxon>
        <taxon>Pezizomycotina</taxon>
        <taxon>Dothideomycetes</taxon>
        <taxon>Dothideomycetidae</taxon>
        <taxon>Mycosphaerellales</taxon>
        <taxon>Mycosphaerellaceae</taxon>
        <taxon>Ramularia</taxon>
    </lineage>
</organism>
<dbReference type="GeneID" id="35596205"/>
<accession>A0A2D3UT39</accession>
<dbReference type="EMBL" id="FJUY01000001">
    <property type="protein sequence ID" value="CZT14937.1"/>
    <property type="molecule type" value="Genomic_DNA"/>
</dbReference>
<proteinExistence type="predicted"/>
<feature type="compositionally biased region" description="Low complexity" evidence="1">
    <location>
        <begin position="28"/>
        <end position="46"/>
    </location>
</feature>
<evidence type="ECO:0000313" key="3">
    <source>
        <dbReference type="Proteomes" id="UP000225277"/>
    </source>
</evidence>
<protein>
    <submittedName>
        <fullName evidence="2">Uncharacterized protein</fullName>
    </submittedName>
</protein>
<feature type="region of interest" description="Disordered" evidence="1">
    <location>
        <begin position="17"/>
        <end position="61"/>
    </location>
</feature>
<feature type="compositionally biased region" description="Polar residues" evidence="1">
    <location>
        <begin position="48"/>
        <end position="61"/>
    </location>
</feature>
<evidence type="ECO:0000256" key="1">
    <source>
        <dbReference type="SAM" id="MobiDB-lite"/>
    </source>
</evidence>
<dbReference type="RefSeq" id="XP_023621834.1">
    <property type="nucleotide sequence ID" value="XM_023766066.1"/>
</dbReference>
<dbReference type="Proteomes" id="UP000225277">
    <property type="component" value="Unassembled WGS sequence"/>
</dbReference>
<name>A0A2D3UT39_9PEZI</name>
<dbReference type="AlphaFoldDB" id="A0A2D3UT39"/>
<keyword evidence="3" id="KW-1185">Reference proteome</keyword>
<sequence length="252" mass="28692">MDISFFEQMATFAAMRSREDSGVEIAGSSTRSPETTPRAPTTPERSIPATSRLSTPLHPSQMLTSQTVPKMHRSTPAIHDAQLPQGFRRHDLPIDIYQQKRTQLNHSAHVENSEAAKFHRIVEWDGNWLSTLSLPQSEYFPHVTYLGTTFPNTYPEDGELARIQRVWLAGPEMEYGLGVDPFEAVDSDPLPETDFFDFVKYYGEEGEPEQTVEEQIEWQTQSKKLKGMLSRATGEALLRVENGTHTRWVNQR</sequence>